<gene>
    <name evidence="5" type="ORF">NGTWS1702_37120</name>
</gene>
<dbReference type="SUPFAM" id="SSF53756">
    <property type="entry name" value="UDP-Glycosyltransferase/glycogen phosphorylase"/>
    <property type="match status" value="1"/>
</dbReference>
<evidence type="ECO:0000259" key="3">
    <source>
        <dbReference type="Pfam" id="PF00534"/>
    </source>
</evidence>
<dbReference type="EMBL" id="BPRH01003882">
    <property type="protein sequence ID" value="GJF11084.1"/>
    <property type="molecule type" value="Genomic_DNA"/>
</dbReference>
<keyword evidence="1" id="KW-0328">Glycosyltransferase</keyword>
<evidence type="ECO:0000259" key="4">
    <source>
        <dbReference type="Pfam" id="PF13579"/>
    </source>
</evidence>
<dbReference type="Proteomes" id="UP001060504">
    <property type="component" value="Unassembled WGS sequence"/>
</dbReference>
<keyword evidence="2" id="KW-0808">Transferase</keyword>
<feature type="domain" description="Glycosyl transferase family 1" evidence="3">
    <location>
        <begin position="119"/>
        <end position="285"/>
    </location>
</feature>
<comment type="caution">
    <text evidence="5">The sequence shown here is derived from an EMBL/GenBank/DDBJ whole genome shotgun (WGS) entry which is preliminary data.</text>
</comment>
<organism evidence="5 6">
    <name type="scientific">Mycolicibacterium cyprinidarum</name>
    <dbReference type="NCBI Taxonomy" id="2860311"/>
    <lineage>
        <taxon>Bacteria</taxon>
        <taxon>Bacillati</taxon>
        <taxon>Actinomycetota</taxon>
        <taxon>Actinomycetes</taxon>
        <taxon>Mycobacteriales</taxon>
        <taxon>Mycobacteriaceae</taxon>
        <taxon>Mycolicibacterium</taxon>
    </lineage>
</organism>
<dbReference type="InterPro" id="IPR028098">
    <property type="entry name" value="Glyco_trans_4-like_N"/>
</dbReference>
<dbReference type="Gene3D" id="3.40.50.2000">
    <property type="entry name" value="Glycogen Phosphorylase B"/>
    <property type="match status" value="2"/>
</dbReference>
<evidence type="ECO:0000256" key="2">
    <source>
        <dbReference type="ARBA" id="ARBA00022679"/>
    </source>
</evidence>
<feature type="domain" description="Glycosyltransferase subfamily 4-like N-terminal" evidence="4">
    <location>
        <begin position="7"/>
        <end position="101"/>
    </location>
</feature>
<dbReference type="Pfam" id="PF00534">
    <property type="entry name" value="Glycos_transf_1"/>
    <property type="match status" value="1"/>
</dbReference>
<evidence type="ECO:0000256" key="1">
    <source>
        <dbReference type="ARBA" id="ARBA00022676"/>
    </source>
</evidence>
<protein>
    <recommendedName>
        <fullName evidence="7">Glycosyl transferase family 1 domain-containing protein</fullName>
    </recommendedName>
</protein>
<name>A0ABQ4V6E6_9MYCO</name>
<sequence length="323" mass="36383">MQNAPFYDAIIVHGIWGYGSRAVRQVSKRTGTPYIVFVHGALDPWFKRQYPVKHAKKWLYWLLSAHQSLSDANAALFTQKEERDLARNSFRPYKIREAIVPIGIDDPPPNAAHQREIFFSEYPELRHKRILLFLSRLHPKKGCDLLIRSFAEVAEADAALQLVIAGPDDCGWEKSLRVLTSELHIESRVTWLGTVTGDLKWGAYRAAEAFTLISHSENFGIVVTEAMACGLPVLTTNKVNIWPDIQRSGAGIIASDDQVGATVLLRTWLEKPDSERAQMREAARRCYVNNFGSHAAATEFVRFLRKAIDQASGSSETKRALHD</sequence>
<evidence type="ECO:0000313" key="6">
    <source>
        <dbReference type="Proteomes" id="UP001060504"/>
    </source>
</evidence>
<dbReference type="PANTHER" id="PTHR46401">
    <property type="entry name" value="GLYCOSYLTRANSFERASE WBBK-RELATED"/>
    <property type="match status" value="1"/>
</dbReference>
<keyword evidence="6" id="KW-1185">Reference proteome</keyword>
<reference evidence="5 6" key="1">
    <citation type="submission" date="2021-08" db="EMBL/GenBank/DDBJ databases">
        <title>Draft genome sequence of Mycolicibacterium sp. NGTWS1702 strain.</title>
        <authorList>
            <person name="Matsumoto M."/>
            <person name="Tang B.C.C."/>
            <person name="Machida Y."/>
            <person name="Matoyama H."/>
            <person name="Kishihara T."/>
            <person name="Sato S."/>
            <person name="Kondo I."/>
            <person name="Sano M."/>
            <person name="Kato G."/>
        </authorList>
    </citation>
    <scope>NUCLEOTIDE SEQUENCE [LARGE SCALE GENOMIC DNA]</scope>
    <source>
        <strain evidence="5 6">NGTWSNA01</strain>
    </source>
</reference>
<dbReference type="InterPro" id="IPR001296">
    <property type="entry name" value="Glyco_trans_1"/>
</dbReference>
<accession>A0ABQ4V6E6</accession>
<dbReference type="Pfam" id="PF13579">
    <property type="entry name" value="Glyco_trans_4_4"/>
    <property type="match status" value="1"/>
</dbReference>
<dbReference type="PANTHER" id="PTHR46401:SF2">
    <property type="entry name" value="GLYCOSYLTRANSFERASE WBBK-RELATED"/>
    <property type="match status" value="1"/>
</dbReference>
<proteinExistence type="predicted"/>
<evidence type="ECO:0000313" key="5">
    <source>
        <dbReference type="EMBL" id="GJF11084.1"/>
    </source>
</evidence>
<evidence type="ECO:0008006" key="7">
    <source>
        <dbReference type="Google" id="ProtNLM"/>
    </source>
</evidence>